<protein>
    <submittedName>
        <fullName evidence="2">Uncharacterized protein</fullName>
    </submittedName>
</protein>
<accession>A0A835U5L7</accession>
<comment type="caution">
    <text evidence="2">The sequence shown here is derived from an EMBL/GenBank/DDBJ whole genome shotgun (WGS) entry which is preliminary data.</text>
</comment>
<name>A0A835U5L7_VANPL</name>
<dbReference type="EMBL" id="JADCNL010000523">
    <property type="protein sequence ID" value="KAG0446996.1"/>
    <property type="molecule type" value="Genomic_DNA"/>
</dbReference>
<reference evidence="3 4" key="1">
    <citation type="journal article" date="2020" name="Nat. Food">
        <title>A phased Vanilla planifolia genome enables genetic improvement of flavour and production.</title>
        <authorList>
            <person name="Hasing T."/>
            <person name="Tang H."/>
            <person name="Brym M."/>
            <person name="Khazi F."/>
            <person name="Huang T."/>
            <person name="Chambers A.H."/>
        </authorList>
    </citation>
    <scope>NUCLEOTIDE SEQUENCE [LARGE SCALE GENOMIC DNA]</scope>
    <source>
        <tissue evidence="2">Leaf</tissue>
    </source>
</reference>
<sequence length="55" mass="6531">MAKMYDTPGLLHPYLMTVRLNMEELKMVEIARELQPRTYRVKEILNISYPFDTLG</sequence>
<gene>
    <name evidence="1" type="ORF">HPP92_028563</name>
    <name evidence="2" type="ORF">HPP92_028568</name>
</gene>
<dbReference type="Proteomes" id="UP000639772">
    <property type="component" value="Unassembled WGS sequence"/>
</dbReference>
<keyword evidence="3" id="KW-1185">Reference proteome</keyword>
<dbReference type="PANTHER" id="PTHR46434">
    <property type="entry name" value="GENETIC INTERACTOR OF PROHIBITINS 3, MITOCHONDRIAL"/>
    <property type="match status" value="1"/>
</dbReference>
<dbReference type="GO" id="GO:0005739">
    <property type="term" value="C:mitochondrion"/>
    <property type="evidence" value="ECO:0007669"/>
    <property type="project" value="TreeGrafter"/>
</dbReference>
<dbReference type="Proteomes" id="UP000636800">
    <property type="component" value="Unassembled WGS sequence"/>
</dbReference>
<dbReference type="InterPro" id="IPR050896">
    <property type="entry name" value="Mito_lipid_metab_GTPase"/>
</dbReference>
<evidence type="ECO:0000313" key="3">
    <source>
        <dbReference type="Proteomes" id="UP000636800"/>
    </source>
</evidence>
<evidence type="ECO:0000313" key="4">
    <source>
        <dbReference type="Proteomes" id="UP000639772"/>
    </source>
</evidence>
<evidence type="ECO:0000313" key="2">
    <source>
        <dbReference type="EMBL" id="KAG0446996.1"/>
    </source>
</evidence>
<dbReference type="GO" id="GO:1901259">
    <property type="term" value="P:chloroplast rRNA processing"/>
    <property type="evidence" value="ECO:0007669"/>
    <property type="project" value="TreeGrafter"/>
</dbReference>
<evidence type="ECO:0000313" key="1">
    <source>
        <dbReference type="EMBL" id="KAG0446940.1"/>
    </source>
</evidence>
<dbReference type="AlphaFoldDB" id="A0A835U5L7"/>
<dbReference type="PANTHER" id="PTHR46434:SF3">
    <property type="entry name" value="GTP-BINDING PROTEIN BRASSINAZOLE INSENSITIVE PALE GREEN 2, CHLOROPLASTIC"/>
    <property type="match status" value="1"/>
</dbReference>
<organism evidence="2 3">
    <name type="scientific">Vanilla planifolia</name>
    <name type="common">Vanilla</name>
    <dbReference type="NCBI Taxonomy" id="51239"/>
    <lineage>
        <taxon>Eukaryota</taxon>
        <taxon>Viridiplantae</taxon>
        <taxon>Streptophyta</taxon>
        <taxon>Embryophyta</taxon>
        <taxon>Tracheophyta</taxon>
        <taxon>Spermatophyta</taxon>
        <taxon>Magnoliopsida</taxon>
        <taxon>Liliopsida</taxon>
        <taxon>Asparagales</taxon>
        <taxon>Orchidaceae</taxon>
        <taxon>Vanilloideae</taxon>
        <taxon>Vanilleae</taxon>
        <taxon>Vanilla</taxon>
    </lineage>
</organism>
<dbReference type="GO" id="GO:0009570">
    <property type="term" value="C:chloroplast stroma"/>
    <property type="evidence" value="ECO:0007669"/>
    <property type="project" value="TreeGrafter"/>
</dbReference>
<dbReference type="OrthoDB" id="10613031at2759"/>
<dbReference type="EMBL" id="JADCNM010000524">
    <property type="protein sequence ID" value="KAG0446940.1"/>
    <property type="molecule type" value="Genomic_DNA"/>
</dbReference>
<dbReference type="GO" id="GO:0009742">
    <property type="term" value="P:brassinosteroid mediated signaling pathway"/>
    <property type="evidence" value="ECO:0007669"/>
    <property type="project" value="TreeGrafter"/>
</dbReference>
<proteinExistence type="predicted"/>